<dbReference type="Pfam" id="PF00535">
    <property type="entry name" value="Glycos_transf_2"/>
    <property type="match status" value="1"/>
</dbReference>
<dbReference type="InterPro" id="IPR029044">
    <property type="entry name" value="Nucleotide-diphossugar_trans"/>
</dbReference>
<sequence>MRGERRHQVRLDDATEVLVASGLVDTDYVAAQLGTTFATVQEAARAAVAAGDVSPHPLFEAQWIGRRRSWQRLGQHPVLWYVSERRRRNRISPHPLVDPRIIFAAYPEARHHPYGALSYWLSVSGGGTPLPTRILPRKVSWATYRAAAIAAAADWRAEVVLERPELVGPTPALPDRLTTSPAVTVVMSAQDAGPLVHQTVASLQAQTLTDWHLVAVDRGSLDDTAAVLQGVAAFDDRVTVVREGRCGHAQALNVALEHSTAEHVAFLPLGREWLPEMLEELLAHAHHSGSSAVLAGVGAVGRSRLELVGGRPVDLATALLRRAAIKDVGGFDETLGASVERDLLLRLTRDQEPLPVDVPVLRRPDPVPHGFGDDWRSAVLERQLVDWDAAAARKTSEDLVSHVLPVGPEPRRTVEWLSSVPRDGSELILVGVRLRRAHHVLAASVAAVIAGARFVSVPATVSMSAALNAGIAQAAGSTVLLVRPEAMPPRQPIAERLAEVVRQPDVATAQPLVVDLDGVVLSAGARFSRGNPHPELFLAGLPTSDAVRIGQSTVAAPAAPLVALRTDTAVALRGVSPRFHSVLAETDLGLRAERAGLGRSVVVPDTVITSRTPYAGDEELIGAMGSLRASVESLPDGVPGAHDDRAPDLLLRAGLEVTDQRNRRVSADPEDRTAPSVLVPELVVRPVDGIRESPPRLRWAVDIAAPAAQRGDRWGDTYFARSLADALERRGQHVAIDRRDARERDSRDFDDVLLVLRGLDRVTPRPGLVNVEWIISHPDMIAPEEVAGFDLVYAASTTWSARMTREWGSPIQPLLQCTDTRWFHPDRAEPDTGPALLFVGNSRGVYRYAVRSALAIGADLTLHGNDWTEFVERDQIASGGVANEEVGVLYASAGIVLNDHHLDMRRDSFASNRLFDAAACGARILSDRIDGLEETFSGLVLPFDNEHELARLVQPPYDAFPDNETRRRIATRIIAEHSFDKRAETLIDDAVRLLLARR</sequence>
<dbReference type="Proteomes" id="UP001291999">
    <property type="component" value="Unassembled WGS sequence"/>
</dbReference>
<dbReference type="GO" id="GO:0016757">
    <property type="term" value="F:glycosyltransferase activity"/>
    <property type="evidence" value="ECO:0007669"/>
    <property type="project" value="UniProtKB-KW"/>
</dbReference>
<reference evidence="3 4" key="1">
    <citation type="submission" date="2023-11" db="EMBL/GenBank/DDBJ databases">
        <title>Novel species in genus Nocardioides.</title>
        <authorList>
            <person name="Zhou H."/>
        </authorList>
    </citation>
    <scope>NUCLEOTIDE SEQUENCE [LARGE SCALE GENOMIC DNA]</scope>
    <source>
        <strain evidence="3 4">S-58</strain>
    </source>
</reference>
<dbReference type="EC" id="2.4.-.-" evidence="3"/>
<feature type="domain" description="Spore protein YkvP/CgeB glycosyl transferase-like" evidence="2">
    <location>
        <begin position="856"/>
        <end position="988"/>
    </location>
</feature>
<dbReference type="PANTHER" id="PTHR43685:SF2">
    <property type="entry name" value="GLYCOSYLTRANSFERASE 2-LIKE DOMAIN-CONTAINING PROTEIN"/>
    <property type="match status" value="1"/>
</dbReference>
<dbReference type="SUPFAM" id="SSF53756">
    <property type="entry name" value="UDP-Glycosyltransferase/glycogen phosphorylase"/>
    <property type="match status" value="1"/>
</dbReference>
<evidence type="ECO:0000313" key="4">
    <source>
        <dbReference type="Proteomes" id="UP001291999"/>
    </source>
</evidence>
<keyword evidence="3" id="KW-0808">Transferase</keyword>
<accession>A0ABU5KGE5</accession>
<protein>
    <submittedName>
        <fullName evidence="3">Glycosyltransferase</fullName>
        <ecNumber evidence="3">2.4.-.-</ecNumber>
    </submittedName>
</protein>
<dbReference type="CDD" id="cd00761">
    <property type="entry name" value="Glyco_tranf_GTA_type"/>
    <property type="match status" value="1"/>
</dbReference>
<name>A0ABU5KGE5_9ACTN</name>
<proteinExistence type="predicted"/>
<dbReference type="EMBL" id="JAXQPW010000008">
    <property type="protein sequence ID" value="MDZ5663923.1"/>
    <property type="molecule type" value="Genomic_DNA"/>
</dbReference>
<dbReference type="InterPro" id="IPR050834">
    <property type="entry name" value="Glycosyltransf_2"/>
</dbReference>
<dbReference type="Pfam" id="PF13524">
    <property type="entry name" value="Glyco_trans_1_2"/>
    <property type="match status" value="1"/>
</dbReference>
<dbReference type="InterPro" id="IPR001173">
    <property type="entry name" value="Glyco_trans_2-like"/>
</dbReference>
<organism evidence="3 4">
    <name type="scientific">Nocardioides renjunii</name>
    <dbReference type="NCBI Taxonomy" id="3095075"/>
    <lineage>
        <taxon>Bacteria</taxon>
        <taxon>Bacillati</taxon>
        <taxon>Actinomycetota</taxon>
        <taxon>Actinomycetes</taxon>
        <taxon>Propionibacteriales</taxon>
        <taxon>Nocardioidaceae</taxon>
        <taxon>Nocardioides</taxon>
    </lineage>
</organism>
<keyword evidence="4" id="KW-1185">Reference proteome</keyword>
<dbReference type="SUPFAM" id="SSF53448">
    <property type="entry name" value="Nucleotide-diphospho-sugar transferases"/>
    <property type="match status" value="2"/>
</dbReference>
<dbReference type="RefSeq" id="WP_322425564.1">
    <property type="nucleotide sequence ID" value="NZ_JAXQPW010000008.1"/>
</dbReference>
<comment type="caution">
    <text evidence="3">The sequence shown here is derived from an EMBL/GenBank/DDBJ whole genome shotgun (WGS) entry which is preliminary data.</text>
</comment>
<evidence type="ECO:0000259" key="1">
    <source>
        <dbReference type="Pfam" id="PF00535"/>
    </source>
</evidence>
<evidence type="ECO:0000259" key="2">
    <source>
        <dbReference type="Pfam" id="PF13524"/>
    </source>
</evidence>
<evidence type="ECO:0000313" key="3">
    <source>
        <dbReference type="EMBL" id="MDZ5663923.1"/>
    </source>
</evidence>
<dbReference type="InterPro" id="IPR055259">
    <property type="entry name" value="YkvP/CgeB_Glyco_trans-like"/>
</dbReference>
<keyword evidence="3" id="KW-0328">Glycosyltransferase</keyword>
<feature type="domain" description="Glycosyltransferase 2-like" evidence="1">
    <location>
        <begin position="184"/>
        <end position="304"/>
    </location>
</feature>
<dbReference type="Gene3D" id="3.90.550.10">
    <property type="entry name" value="Spore Coat Polysaccharide Biosynthesis Protein SpsA, Chain A"/>
    <property type="match status" value="1"/>
</dbReference>
<gene>
    <name evidence="3" type="ORF">SFC79_19255</name>
</gene>
<dbReference type="PANTHER" id="PTHR43685">
    <property type="entry name" value="GLYCOSYLTRANSFERASE"/>
    <property type="match status" value="1"/>
</dbReference>